<proteinExistence type="predicted"/>
<sequence>MTQPPLSFSGILTTRFNRMIIGRAPLPNLLQFGQCQGPLGTYCKSKHSE</sequence>
<dbReference type="AlphaFoldDB" id="A0A2P2QPF7"/>
<dbReference type="EMBL" id="GGEC01088416">
    <property type="protein sequence ID" value="MBX68900.1"/>
    <property type="molecule type" value="Transcribed_RNA"/>
</dbReference>
<protein>
    <submittedName>
        <fullName evidence="1">Uncharacterized protein</fullName>
    </submittedName>
</protein>
<name>A0A2P2QPF7_RHIMU</name>
<evidence type="ECO:0000313" key="1">
    <source>
        <dbReference type="EMBL" id="MBX68900.1"/>
    </source>
</evidence>
<organism evidence="1">
    <name type="scientific">Rhizophora mucronata</name>
    <name type="common">Asiatic mangrove</name>
    <dbReference type="NCBI Taxonomy" id="61149"/>
    <lineage>
        <taxon>Eukaryota</taxon>
        <taxon>Viridiplantae</taxon>
        <taxon>Streptophyta</taxon>
        <taxon>Embryophyta</taxon>
        <taxon>Tracheophyta</taxon>
        <taxon>Spermatophyta</taxon>
        <taxon>Magnoliopsida</taxon>
        <taxon>eudicotyledons</taxon>
        <taxon>Gunneridae</taxon>
        <taxon>Pentapetalae</taxon>
        <taxon>rosids</taxon>
        <taxon>fabids</taxon>
        <taxon>Malpighiales</taxon>
        <taxon>Rhizophoraceae</taxon>
        <taxon>Rhizophora</taxon>
    </lineage>
</organism>
<reference evidence="1" key="1">
    <citation type="submission" date="2018-02" db="EMBL/GenBank/DDBJ databases">
        <title>Rhizophora mucronata_Transcriptome.</title>
        <authorList>
            <person name="Meera S.P."/>
            <person name="Sreeshan A."/>
            <person name="Augustine A."/>
        </authorList>
    </citation>
    <scope>NUCLEOTIDE SEQUENCE</scope>
    <source>
        <tissue evidence="1">Leaf</tissue>
    </source>
</reference>
<accession>A0A2P2QPF7</accession>